<gene>
    <name evidence="1" type="ORF">C0Q70_04465</name>
</gene>
<dbReference type="Proteomes" id="UP000245119">
    <property type="component" value="Linkage Group LG3"/>
</dbReference>
<evidence type="ECO:0000313" key="2">
    <source>
        <dbReference type="Proteomes" id="UP000245119"/>
    </source>
</evidence>
<keyword evidence="2" id="KW-1185">Reference proteome</keyword>
<sequence length="250" mass="28438">MASKESGCATAGRLVLGITSYTVRPERVLTSLGIRPATPLDERYSVALHGLWEETKPAKVQREAVQAPAGDNRYSRLYDECMKHMPYRYPNPGMPRNREGSVGGSWRHVRDIANYNGSRLVYMDGINSVYDTVNFTQELQSKQEKQEHLRAFYQPSEAMSPPATSFAAAMVRELSGEKPNYHAHGALSSAPKMDNLLKPTLPASSIMADPDIERKLLLQERFPTIRRGFYEYKPKVRKRTFFRQLSSWNH</sequence>
<dbReference type="AlphaFoldDB" id="A0A2T7PIH5"/>
<name>A0A2T7PIH5_POMCA</name>
<dbReference type="EMBL" id="PZQS01000003">
    <property type="protein sequence ID" value="PVD33214.1"/>
    <property type="molecule type" value="Genomic_DNA"/>
</dbReference>
<evidence type="ECO:0000313" key="1">
    <source>
        <dbReference type="EMBL" id="PVD33214.1"/>
    </source>
</evidence>
<organism evidence="1 2">
    <name type="scientific">Pomacea canaliculata</name>
    <name type="common">Golden apple snail</name>
    <dbReference type="NCBI Taxonomy" id="400727"/>
    <lineage>
        <taxon>Eukaryota</taxon>
        <taxon>Metazoa</taxon>
        <taxon>Spiralia</taxon>
        <taxon>Lophotrochozoa</taxon>
        <taxon>Mollusca</taxon>
        <taxon>Gastropoda</taxon>
        <taxon>Caenogastropoda</taxon>
        <taxon>Architaenioglossa</taxon>
        <taxon>Ampullarioidea</taxon>
        <taxon>Ampullariidae</taxon>
        <taxon>Pomacea</taxon>
    </lineage>
</organism>
<reference evidence="1 2" key="1">
    <citation type="submission" date="2018-04" db="EMBL/GenBank/DDBJ databases">
        <title>The genome of golden apple snail Pomacea canaliculata provides insight into stress tolerance and invasive adaptation.</title>
        <authorList>
            <person name="Liu C."/>
            <person name="Liu B."/>
            <person name="Ren Y."/>
            <person name="Zhang Y."/>
            <person name="Wang H."/>
            <person name="Li S."/>
            <person name="Jiang F."/>
            <person name="Yin L."/>
            <person name="Zhang G."/>
            <person name="Qian W."/>
            <person name="Fan W."/>
        </authorList>
    </citation>
    <scope>NUCLEOTIDE SEQUENCE [LARGE SCALE GENOMIC DNA]</scope>
    <source>
        <strain evidence="1">SZHN2017</strain>
        <tissue evidence="1">Muscle</tissue>
    </source>
</reference>
<dbReference type="OrthoDB" id="6091552at2759"/>
<protein>
    <submittedName>
        <fullName evidence="1">Uncharacterized protein</fullName>
    </submittedName>
</protein>
<accession>A0A2T7PIH5</accession>
<comment type="caution">
    <text evidence="1">The sequence shown here is derived from an EMBL/GenBank/DDBJ whole genome shotgun (WGS) entry which is preliminary data.</text>
</comment>
<proteinExistence type="predicted"/>